<dbReference type="InterPro" id="IPR050708">
    <property type="entry name" value="T6SS_VgrG/RHS"/>
</dbReference>
<dbReference type="InterPro" id="IPR022385">
    <property type="entry name" value="Rhs_assc_core"/>
</dbReference>
<reference evidence="5" key="1">
    <citation type="journal article" date="2019" name="Int. J. Syst. Evol. Microbiol.">
        <title>The Global Catalogue of Microorganisms (GCM) 10K type strain sequencing project: providing services to taxonomists for standard genome sequencing and annotation.</title>
        <authorList>
            <consortium name="The Broad Institute Genomics Platform"/>
            <consortium name="The Broad Institute Genome Sequencing Center for Infectious Disease"/>
            <person name="Wu L."/>
            <person name="Ma J."/>
        </authorList>
    </citation>
    <scope>NUCLEOTIDE SEQUENCE [LARGE SCALE GENOMIC DNA]</scope>
    <source>
        <strain evidence="5">JCM 16242</strain>
    </source>
</reference>
<organism evidence="4 5">
    <name type="scientific">Rhodanobacter caeni</name>
    <dbReference type="NCBI Taxonomy" id="657654"/>
    <lineage>
        <taxon>Bacteria</taxon>
        <taxon>Pseudomonadati</taxon>
        <taxon>Pseudomonadota</taxon>
        <taxon>Gammaproteobacteria</taxon>
        <taxon>Lysobacterales</taxon>
        <taxon>Rhodanobacteraceae</taxon>
        <taxon>Rhodanobacter</taxon>
    </lineage>
</organism>
<feature type="domain" description="Teneurin-like YD-shell" evidence="3">
    <location>
        <begin position="23"/>
        <end position="122"/>
    </location>
</feature>
<evidence type="ECO:0000313" key="5">
    <source>
        <dbReference type="Proteomes" id="UP001500657"/>
    </source>
</evidence>
<sequence>MTKHSILLATIVLLSLLTTLAHASTVTYVYTDPQGTPLIETDTSGNITAQFEYTPYGVPAVGAGPDGVGYTGHVNDPETGLLYMQARYYAPEIGRFASADPAGPIPGNIFSFNRYTYVGNNPTNKIDPTGMFECNNKASCDAGMRLRSDFQRAQQHYKSESPAYKSLAAGIKALGTANDGGAIHVVTVNQPKSTALGWGSAPEGQTPTLTLNLAQLNAQPKTQQGEANFAATGRHEIQHVMDDMLAGDKPRDPVNEFWHEVRGVRAETAIWEGMGQSDPLWGTWTTSGGLNMQQVYKEAKTSTVSYCPGSKCP</sequence>
<gene>
    <name evidence="4" type="ORF">GCM10009126_33000</name>
</gene>
<keyword evidence="5" id="KW-1185">Reference proteome</keyword>
<comment type="caution">
    <text evidence="4">The sequence shown here is derived from an EMBL/GenBank/DDBJ whole genome shotgun (WGS) entry which is preliminary data.</text>
</comment>
<dbReference type="PANTHER" id="PTHR32305:SF15">
    <property type="entry name" value="PROTEIN RHSA-RELATED"/>
    <property type="match status" value="1"/>
</dbReference>
<protein>
    <recommendedName>
        <fullName evidence="3">Teneurin-like YD-shell domain-containing protein</fullName>
    </recommendedName>
</protein>
<accession>A0ABP3EM76</accession>
<dbReference type="Proteomes" id="UP001500657">
    <property type="component" value="Unassembled WGS sequence"/>
</dbReference>
<evidence type="ECO:0000313" key="4">
    <source>
        <dbReference type="EMBL" id="GAA0264669.1"/>
    </source>
</evidence>
<keyword evidence="2" id="KW-0732">Signal</keyword>
<dbReference type="RefSeq" id="WP_343883950.1">
    <property type="nucleotide sequence ID" value="NZ_BAAAFO010000007.1"/>
</dbReference>
<evidence type="ECO:0000259" key="3">
    <source>
        <dbReference type="Pfam" id="PF25023"/>
    </source>
</evidence>
<feature type="chain" id="PRO_5047283379" description="Teneurin-like YD-shell domain-containing protein" evidence="2">
    <location>
        <begin position="24"/>
        <end position="313"/>
    </location>
</feature>
<dbReference type="InterPro" id="IPR056823">
    <property type="entry name" value="TEN-like_YD-shell"/>
</dbReference>
<dbReference type="Pfam" id="PF25023">
    <property type="entry name" value="TEN_YD-shell"/>
    <property type="match status" value="1"/>
</dbReference>
<evidence type="ECO:0000256" key="2">
    <source>
        <dbReference type="SAM" id="SignalP"/>
    </source>
</evidence>
<dbReference type="EMBL" id="BAAAFO010000007">
    <property type="protein sequence ID" value="GAA0264669.1"/>
    <property type="molecule type" value="Genomic_DNA"/>
</dbReference>
<keyword evidence="1" id="KW-0677">Repeat</keyword>
<name>A0ABP3EM76_9GAMM</name>
<dbReference type="Gene3D" id="2.180.10.10">
    <property type="entry name" value="RHS repeat-associated core"/>
    <property type="match status" value="1"/>
</dbReference>
<dbReference type="PANTHER" id="PTHR32305">
    <property type="match status" value="1"/>
</dbReference>
<evidence type="ECO:0000256" key="1">
    <source>
        <dbReference type="ARBA" id="ARBA00022737"/>
    </source>
</evidence>
<feature type="signal peptide" evidence="2">
    <location>
        <begin position="1"/>
        <end position="23"/>
    </location>
</feature>
<proteinExistence type="predicted"/>
<dbReference type="NCBIfam" id="TIGR03696">
    <property type="entry name" value="Rhs_assc_core"/>
    <property type="match status" value="1"/>
</dbReference>